<dbReference type="Proteomes" id="UP000034302">
    <property type="component" value="Unassembled WGS sequence"/>
</dbReference>
<comment type="caution">
    <text evidence="1">The sequence shown here is derived from an EMBL/GenBank/DDBJ whole genome shotgun (WGS) entry which is preliminary data.</text>
</comment>
<reference evidence="1 2" key="1">
    <citation type="journal article" date="2015" name="Nature">
        <title>rRNA introns, odd ribosomes, and small enigmatic genomes across a large radiation of phyla.</title>
        <authorList>
            <person name="Brown C.T."/>
            <person name="Hug L.A."/>
            <person name="Thomas B.C."/>
            <person name="Sharon I."/>
            <person name="Castelle C.J."/>
            <person name="Singh A."/>
            <person name="Wilkins M.J."/>
            <person name="Williams K.H."/>
            <person name="Banfield J.F."/>
        </authorList>
    </citation>
    <scope>NUCLEOTIDE SEQUENCE [LARGE SCALE GENOMIC DNA]</scope>
</reference>
<name>A0A0F9ZZL0_9BACT</name>
<dbReference type="AlphaFoldDB" id="A0A0F9ZZL0"/>
<gene>
    <name evidence="1" type="ORF">UR34_C0003G0022</name>
</gene>
<dbReference type="EMBL" id="LBOV01000003">
    <property type="protein sequence ID" value="KKP44396.1"/>
    <property type="molecule type" value="Genomic_DNA"/>
</dbReference>
<accession>A0A0F9ZZL0</accession>
<evidence type="ECO:0000313" key="2">
    <source>
        <dbReference type="Proteomes" id="UP000034302"/>
    </source>
</evidence>
<evidence type="ECO:0000313" key="1">
    <source>
        <dbReference type="EMBL" id="KKP44396.1"/>
    </source>
</evidence>
<protein>
    <submittedName>
        <fullName evidence="1">Uncharacterized protein</fullName>
    </submittedName>
</protein>
<proteinExistence type="predicted"/>
<sequence length="319" mass="34855">MNIKKMKRYQGQAIAIVMVILVVATVLGASLYSRMIKNREAIIDTKESARAIEQADTILDTVISSDIFTVQSAIDACLKKPEGCTFNSIVDFKTSFLGLYNIDSTILNEIPDTEWCSNTTTTTDTESSISIIFGYAGLGDGQDWEVGQVMALNLEGVSNVAGCNLTLSFGSSSSEEEVFTIKKVYRDVSGNVKPYVEDDMLMYCLPDDGTCSSVAPTTSVESFTSPNSISIPLYEVKDGYPLYEIRVLPLKGTLRISSQVSGATCAIGNNLNNYKMNSKVNCKGDYREKQVIIPNIHNVGYPTLFDYTIYNATGVLSPN</sequence>
<organism evidence="1 2">
    <name type="scientific">candidate division WS6 bacterium GW2011_GWC1_33_20</name>
    <dbReference type="NCBI Taxonomy" id="1619089"/>
    <lineage>
        <taxon>Bacteria</taxon>
        <taxon>Candidatus Dojkabacteria</taxon>
    </lineage>
</organism>